<keyword evidence="8" id="KW-1185">Reference proteome</keyword>
<dbReference type="PANTHER" id="PTHR10157">
    <property type="entry name" value="DOPAMINE BETA HYDROXYLASE RELATED"/>
    <property type="match status" value="1"/>
</dbReference>
<dbReference type="Pfam" id="PF03712">
    <property type="entry name" value="Cu2_monoox_C"/>
    <property type="match status" value="1"/>
</dbReference>
<dbReference type="Proteomes" id="UP001370348">
    <property type="component" value="Chromosome"/>
</dbReference>
<reference evidence="7 8" key="1">
    <citation type="submission" date="2021-12" db="EMBL/GenBank/DDBJ databases">
        <title>Discovery of the Pendulisporaceae a myxobacterial family with distinct sporulation behavior and unique specialized metabolism.</title>
        <authorList>
            <person name="Garcia R."/>
            <person name="Popoff A."/>
            <person name="Bader C.D."/>
            <person name="Loehr J."/>
            <person name="Walesch S."/>
            <person name="Walt C."/>
            <person name="Boldt J."/>
            <person name="Bunk B."/>
            <person name="Haeckl F.J.F.P.J."/>
            <person name="Gunesch A.P."/>
            <person name="Birkelbach J."/>
            <person name="Nuebel U."/>
            <person name="Pietschmann T."/>
            <person name="Bach T."/>
            <person name="Mueller R."/>
        </authorList>
    </citation>
    <scope>NUCLEOTIDE SEQUENCE [LARGE SCALE GENOMIC DNA]</scope>
    <source>
        <strain evidence="7 8">MSr11954</strain>
    </source>
</reference>
<evidence type="ECO:0000313" key="8">
    <source>
        <dbReference type="Proteomes" id="UP001370348"/>
    </source>
</evidence>
<evidence type="ECO:0000259" key="5">
    <source>
        <dbReference type="Pfam" id="PF01082"/>
    </source>
</evidence>
<proteinExistence type="predicted"/>
<dbReference type="Gene3D" id="2.60.120.310">
    <property type="entry name" value="Copper type II, ascorbate-dependent monooxygenase, N-terminal domain"/>
    <property type="match status" value="1"/>
</dbReference>
<dbReference type="RefSeq" id="WP_394821219.1">
    <property type="nucleotide sequence ID" value="NZ_CP089984.1"/>
</dbReference>
<keyword evidence="2" id="KW-0325">Glycoprotein</keyword>
<evidence type="ECO:0000313" key="7">
    <source>
        <dbReference type="EMBL" id="WXB11599.1"/>
    </source>
</evidence>
<keyword evidence="4" id="KW-0732">Signal</keyword>
<dbReference type="EMBL" id="CP089984">
    <property type="protein sequence ID" value="WXB11599.1"/>
    <property type="molecule type" value="Genomic_DNA"/>
</dbReference>
<dbReference type="Gene3D" id="2.60.120.230">
    <property type="match status" value="1"/>
</dbReference>
<feature type="domain" description="Copper type II ascorbate-dependent monooxygenase N-terminal" evidence="5">
    <location>
        <begin position="171"/>
        <end position="275"/>
    </location>
</feature>
<dbReference type="GO" id="GO:0004497">
    <property type="term" value="F:monooxygenase activity"/>
    <property type="evidence" value="ECO:0007669"/>
    <property type="project" value="UniProtKB-KW"/>
</dbReference>
<dbReference type="PANTHER" id="PTHR10157:SF23">
    <property type="entry name" value="MOXD1 HOMOLOG 1"/>
    <property type="match status" value="1"/>
</dbReference>
<accession>A0ABZ2LKY6</accession>
<evidence type="ECO:0000256" key="1">
    <source>
        <dbReference type="ARBA" id="ARBA00023157"/>
    </source>
</evidence>
<dbReference type="InterPro" id="IPR014784">
    <property type="entry name" value="Cu2_ascorb_mOase-like_C"/>
</dbReference>
<keyword evidence="7" id="KW-0503">Monooxygenase</keyword>
<keyword evidence="7" id="KW-0560">Oxidoreductase</keyword>
<evidence type="ECO:0000256" key="3">
    <source>
        <dbReference type="SAM" id="MobiDB-lite"/>
    </source>
</evidence>
<dbReference type="Pfam" id="PF01082">
    <property type="entry name" value="Cu2_monooxygen"/>
    <property type="match status" value="1"/>
</dbReference>
<dbReference type="InterPro" id="IPR000323">
    <property type="entry name" value="Cu2_ascorb_mOase_N"/>
</dbReference>
<name>A0ABZ2LKY6_9BACT</name>
<dbReference type="InterPro" id="IPR036939">
    <property type="entry name" value="Cu2_ascorb_mOase_N_sf"/>
</dbReference>
<evidence type="ECO:0000259" key="6">
    <source>
        <dbReference type="Pfam" id="PF03712"/>
    </source>
</evidence>
<dbReference type="SUPFAM" id="SSF49742">
    <property type="entry name" value="PHM/PNGase F"/>
    <property type="match status" value="2"/>
</dbReference>
<organism evidence="7 8">
    <name type="scientific">Pendulispora albinea</name>
    <dbReference type="NCBI Taxonomy" id="2741071"/>
    <lineage>
        <taxon>Bacteria</taxon>
        <taxon>Pseudomonadati</taxon>
        <taxon>Myxococcota</taxon>
        <taxon>Myxococcia</taxon>
        <taxon>Myxococcales</taxon>
        <taxon>Sorangiineae</taxon>
        <taxon>Pendulisporaceae</taxon>
        <taxon>Pendulispora</taxon>
    </lineage>
</organism>
<sequence length="454" mass="49495">MQKLGGSSFRSLARVCAFALIAACSENAATPSAGDGGPPPVGTGSHDDVRGLPCAVDEVLARNCRSCHSNPPVFGAPMPLVTWDDLHAPAPDDRSKKVYERVIARIHDRANPMPKAPNPRLGLADTKVLDDFAGAGAPRSGTRCSAQDASGAPVPLDCEPDLHMVPGGRWTMPKNTEDQYVCYGFEIPQPAKRHITAFAPKIDNKKLVHHVVLFQSDRAEDPTPHACSGGGSIFWRMIFAWAPGGQNLNLPPEAGFPLEGTTHYVAQIHYNNVTRLEGESDATGFDMCSTSQLRPNDADVMAFGSQRFRIPRQSQLDITCSLTVPDSFPEVHVFSAMPHMHKLGTGMINTLYPARDPARPVDLGTQSSWDFNNQVWMRIDATLRPGDRIKTRCAWTNPTQDEVTFGENTANEMCYAFTMYYPRIETSVWSWSQPASASECKPTGGGVSRVEGTK</sequence>
<gene>
    <name evidence="7" type="ORF">LZC94_27520</name>
</gene>
<dbReference type="InterPro" id="IPR024548">
    <property type="entry name" value="Cu2_monoox_C"/>
</dbReference>
<feature type="domain" description="Copper type II ascorbate-dependent monooxygenase C-terminal" evidence="6">
    <location>
        <begin position="297"/>
        <end position="428"/>
    </location>
</feature>
<feature type="chain" id="PRO_5045624489" evidence="4">
    <location>
        <begin position="29"/>
        <end position="454"/>
    </location>
</feature>
<keyword evidence="1" id="KW-1015">Disulfide bond</keyword>
<feature type="signal peptide" evidence="4">
    <location>
        <begin position="1"/>
        <end position="28"/>
    </location>
</feature>
<dbReference type="InterPro" id="IPR000945">
    <property type="entry name" value="DBH-like"/>
</dbReference>
<feature type="region of interest" description="Disordered" evidence="3">
    <location>
        <begin position="29"/>
        <end position="48"/>
    </location>
</feature>
<evidence type="ECO:0000256" key="2">
    <source>
        <dbReference type="ARBA" id="ARBA00023180"/>
    </source>
</evidence>
<dbReference type="InterPro" id="IPR008977">
    <property type="entry name" value="PHM/PNGase_F_dom_sf"/>
</dbReference>
<evidence type="ECO:0000256" key="4">
    <source>
        <dbReference type="SAM" id="SignalP"/>
    </source>
</evidence>
<protein>
    <submittedName>
        <fullName evidence="7">Peptidylglycine alpha-amidating monooxygenase</fullName>
    </submittedName>
</protein>